<evidence type="ECO:0000313" key="1">
    <source>
        <dbReference type="EMBL" id="KAL1255590.1"/>
    </source>
</evidence>
<sequence>MLHSPKHVRTATNPVHESLTICWLERDGERERQLCPWSGTAHKIVTLIEAAGGQIVKNPKDCSAGGNHRAAAKRHTLRERELAKSTERQRTVLFF</sequence>
<keyword evidence="2" id="KW-1185">Reference proteome</keyword>
<comment type="caution">
    <text evidence="1">The sequence shown here is derived from an EMBL/GenBank/DDBJ whole genome shotgun (WGS) entry which is preliminary data.</text>
</comment>
<name>A0ABR3LRS9_9TELE</name>
<proteinExistence type="predicted"/>
<protein>
    <submittedName>
        <fullName evidence="1">Uncharacterized protein</fullName>
    </submittedName>
</protein>
<gene>
    <name evidence="1" type="ORF">QQF64_013651</name>
</gene>
<organism evidence="1 2">
    <name type="scientific">Cirrhinus molitorella</name>
    <name type="common">mud carp</name>
    <dbReference type="NCBI Taxonomy" id="172907"/>
    <lineage>
        <taxon>Eukaryota</taxon>
        <taxon>Metazoa</taxon>
        <taxon>Chordata</taxon>
        <taxon>Craniata</taxon>
        <taxon>Vertebrata</taxon>
        <taxon>Euteleostomi</taxon>
        <taxon>Actinopterygii</taxon>
        <taxon>Neopterygii</taxon>
        <taxon>Teleostei</taxon>
        <taxon>Ostariophysi</taxon>
        <taxon>Cypriniformes</taxon>
        <taxon>Cyprinidae</taxon>
        <taxon>Labeoninae</taxon>
        <taxon>Labeonini</taxon>
        <taxon>Cirrhinus</taxon>
    </lineage>
</organism>
<dbReference type="Proteomes" id="UP001558613">
    <property type="component" value="Unassembled WGS sequence"/>
</dbReference>
<accession>A0ABR3LRS9</accession>
<dbReference type="EMBL" id="JAYMGO010000019">
    <property type="protein sequence ID" value="KAL1255590.1"/>
    <property type="molecule type" value="Genomic_DNA"/>
</dbReference>
<reference evidence="1 2" key="1">
    <citation type="submission" date="2023-09" db="EMBL/GenBank/DDBJ databases">
        <authorList>
            <person name="Wang M."/>
        </authorList>
    </citation>
    <scope>NUCLEOTIDE SEQUENCE [LARGE SCALE GENOMIC DNA]</scope>
    <source>
        <strain evidence="1">GT-2023</strain>
        <tissue evidence="1">Liver</tissue>
    </source>
</reference>
<evidence type="ECO:0000313" key="2">
    <source>
        <dbReference type="Proteomes" id="UP001558613"/>
    </source>
</evidence>